<evidence type="ECO:0000313" key="3">
    <source>
        <dbReference type="Proteomes" id="UP001596058"/>
    </source>
</evidence>
<evidence type="ECO:0000256" key="1">
    <source>
        <dbReference type="SAM" id="Phobius"/>
    </source>
</evidence>
<evidence type="ECO:0000313" key="2">
    <source>
        <dbReference type="EMBL" id="MFC5823674.1"/>
    </source>
</evidence>
<keyword evidence="1" id="KW-1133">Transmembrane helix</keyword>
<keyword evidence="1" id="KW-0812">Transmembrane</keyword>
<reference evidence="3" key="1">
    <citation type="journal article" date="2019" name="Int. J. Syst. Evol. Microbiol.">
        <title>The Global Catalogue of Microorganisms (GCM) 10K type strain sequencing project: providing services to taxonomists for standard genome sequencing and annotation.</title>
        <authorList>
            <consortium name="The Broad Institute Genomics Platform"/>
            <consortium name="The Broad Institute Genome Sequencing Center for Infectious Disease"/>
            <person name="Wu L."/>
            <person name="Ma J."/>
        </authorList>
    </citation>
    <scope>NUCLEOTIDE SEQUENCE [LARGE SCALE GENOMIC DNA]</scope>
    <source>
        <strain evidence="3">CCUG 53903</strain>
    </source>
</reference>
<sequence length="61" mass="6919">MSEHDKMSAEAALREVDRAQGAVRRSSTWGSRFYLGMWLGVTVFWLVTFVFDPVGAFVMFA</sequence>
<proteinExistence type="predicted"/>
<feature type="non-terminal residue" evidence="2">
    <location>
        <position position="61"/>
    </location>
</feature>
<protein>
    <submittedName>
        <fullName evidence="2">Uncharacterized protein</fullName>
    </submittedName>
</protein>
<accession>A0ABW1CD80</accession>
<name>A0ABW1CD80_9ACTN</name>
<organism evidence="2 3">
    <name type="scientific">Nonomuraea insulae</name>
    <dbReference type="NCBI Taxonomy" id="1616787"/>
    <lineage>
        <taxon>Bacteria</taxon>
        <taxon>Bacillati</taxon>
        <taxon>Actinomycetota</taxon>
        <taxon>Actinomycetes</taxon>
        <taxon>Streptosporangiales</taxon>
        <taxon>Streptosporangiaceae</taxon>
        <taxon>Nonomuraea</taxon>
    </lineage>
</organism>
<gene>
    <name evidence="2" type="ORF">ACFPZ3_07420</name>
</gene>
<dbReference type="Proteomes" id="UP001596058">
    <property type="component" value="Unassembled WGS sequence"/>
</dbReference>
<dbReference type="RefSeq" id="WP_379513204.1">
    <property type="nucleotide sequence ID" value="NZ_JBHSPA010000010.1"/>
</dbReference>
<comment type="caution">
    <text evidence="2">The sequence shown here is derived from an EMBL/GenBank/DDBJ whole genome shotgun (WGS) entry which is preliminary data.</text>
</comment>
<dbReference type="EMBL" id="JBHSPA010000010">
    <property type="protein sequence ID" value="MFC5823674.1"/>
    <property type="molecule type" value="Genomic_DNA"/>
</dbReference>
<keyword evidence="3" id="KW-1185">Reference proteome</keyword>
<feature type="transmembrane region" description="Helical" evidence="1">
    <location>
        <begin position="33"/>
        <end position="51"/>
    </location>
</feature>
<keyword evidence="1" id="KW-0472">Membrane</keyword>